<dbReference type="Proteomes" id="UP000034324">
    <property type="component" value="Unassembled WGS sequence"/>
</dbReference>
<feature type="non-terminal residue" evidence="1">
    <location>
        <position position="1"/>
    </location>
</feature>
<sequence>ILSKINPDKDILNILDKMNEMFRISYEFFYKPEKSKAVRAFKLNKEISSLIDNALEAKRKEYIKALISIDFSNRIIYHLTTMRLDTLKELSGENN</sequence>
<accession>A0A0G0MSZ7</accession>
<gene>
    <name evidence="1" type="ORF">US99_C0059G0001</name>
</gene>
<organism evidence="1 2">
    <name type="scientific">Candidatus Daviesbacteria bacterium GW2011_GWF2_38_6</name>
    <dbReference type="NCBI Taxonomy" id="1618432"/>
    <lineage>
        <taxon>Bacteria</taxon>
        <taxon>Candidatus Daviesiibacteriota</taxon>
    </lineage>
</organism>
<name>A0A0G0MSZ7_9BACT</name>
<proteinExistence type="predicted"/>
<dbReference type="EMBL" id="LBVC01000059">
    <property type="protein sequence ID" value="KKQ76814.1"/>
    <property type="molecule type" value="Genomic_DNA"/>
</dbReference>
<reference evidence="1 2" key="1">
    <citation type="journal article" date="2015" name="Nature">
        <title>rRNA introns, odd ribosomes, and small enigmatic genomes across a large radiation of phyla.</title>
        <authorList>
            <person name="Brown C.T."/>
            <person name="Hug L.A."/>
            <person name="Thomas B.C."/>
            <person name="Sharon I."/>
            <person name="Castelle C.J."/>
            <person name="Singh A."/>
            <person name="Wilkins M.J."/>
            <person name="Williams K.H."/>
            <person name="Banfield J.F."/>
        </authorList>
    </citation>
    <scope>NUCLEOTIDE SEQUENCE [LARGE SCALE GENOMIC DNA]</scope>
</reference>
<comment type="caution">
    <text evidence="1">The sequence shown here is derived from an EMBL/GenBank/DDBJ whole genome shotgun (WGS) entry which is preliminary data.</text>
</comment>
<dbReference type="AlphaFoldDB" id="A0A0G0MSZ7"/>
<protein>
    <submittedName>
        <fullName evidence="1">Uncharacterized protein</fullName>
    </submittedName>
</protein>
<evidence type="ECO:0000313" key="1">
    <source>
        <dbReference type="EMBL" id="KKQ76814.1"/>
    </source>
</evidence>
<evidence type="ECO:0000313" key="2">
    <source>
        <dbReference type="Proteomes" id="UP000034324"/>
    </source>
</evidence>